<organism evidence="10 11">
    <name type="scientific">Candidatus Tagabacteria bacterium RIFCSPLOWO2_01_FULL_39_11</name>
    <dbReference type="NCBI Taxonomy" id="1802295"/>
    <lineage>
        <taxon>Bacteria</taxon>
        <taxon>Candidatus Tagaibacteriota</taxon>
    </lineage>
</organism>
<protein>
    <recommendedName>
        <fullName evidence="2 7">Translation initiation factor IF-2</fullName>
    </recommendedName>
</protein>
<evidence type="ECO:0000256" key="3">
    <source>
        <dbReference type="ARBA" id="ARBA00022540"/>
    </source>
</evidence>
<keyword evidence="5 8" id="KW-0648">Protein biosynthesis</keyword>
<dbReference type="InterPro" id="IPR053905">
    <property type="entry name" value="EF-G-like_DII"/>
</dbReference>
<evidence type="ECO:0000313" key="10">
    <source>
        <dbReference type="EMBL" id="OHA13973.1"/>
    </source>
</evidence>
<evidence type="ECO:0000256" key="2">
    <source>
        <dbReference type="ARBA" id="ARBA00020675"/>
    </source>
</evidence>
<feature type="domain" description="Tr-type G" evidence="9">
    <location>
        <begin position="14"/>
        <end position="188"/>
    </location>
</feature>
<keyword evidence="6" id="KW-0342">GTP-binding</keyword>
<dbReference type="InterPro" id="IPR000178">
    <property type="entry name" value="TF_IF2_bacterial-like"/>
</dbReference>
<evidence type="ECO:0000259" key="9">
    <source>
        <dbReference type="PROSITE" id="PS51722"/>
    </source>
</evidence>
<dbReference type="Pfam" id="PF00009">
    <property type="entry name" value="GTP_EFTU"/>
    <property type="match status" value="1"/>
</dbReference>
<dbReference type="InterPro" id="IPR023115">
    <property type="entry name" value="TIF_IF2_dom3"/>
</dbReference>
<dbReference type="Gene3D" id="2.40.30.10">
    <property type="entry name" value="Translation factors"/>
    <property type="match status" value="2"/>
</dbReference>
<dbReference type="GO" id="GO:0003743">
    <property type="term" value="F:translation initiation factor activity"/>
    <property type="evidence" value="ECO:0007669"/>
    <property type="project" value="UniProtKB-UniRule"/>
</dbReference>
<dbReference type="PRINTS" id="PR00315">
    <property type="entry name" value="ELONGATNFCT"/>
</dbReference>
<keyword evidence="4" id="KW-0547">Nucleotide-binding</keyword>
<dbReference type="NCBIfam" id="TIGR00231">
    <property type="entry name" value="small_GTP"/>
    <property type="match status" value="1"/>
</dbReference>
<dbReference type="SUPFAM" id="SSF52156">
    <property type="entry name" value="Initiation factor IF2/eIF5b, domain 3"/>
    <property type="match status" value="1"/>
</dbReference>
<dbReference type="InterPro" id="IPR000795">
    <property type="entry name" value="T_Tr_GTP-bd_dom"/>
</dbReference>
<comment type="similarity">
    <text evidence="1 8">Belongs to the TRAFAC class translation factor GTPase superfamily. Classic translation factor GTPase family. IF-2 subfamily.</text>
</comment>
<dbReference type="Pfam" id="PF22042">
    <property type="entry name" value="EF-G_D2"/>
    <property type="match status" value="1"/>
</dbReference>
<comment type="caution">
    <text evidence="10">The sequence shown here is derived from an EMBL/GenBank/DDBJ whole genome shotgun (WGS) entry which is preliminary data.</text>
</comment>
<reference evidence="10 11" key="1">
    <citation type="journal article" date="2016" name="Nat. Commun.">
        <title>Thousands of microbial genomes shed light on interconnected biogeochemical processes in an aquifer system.</title>
        <authorList>
            <person name="Anantharaman K."/>
            <person name="Brown C.T."/>
            <person name="Hug L.A."/>
            <person name="Sharon I."/>
            <person name="Castelle C.J."/>
            <person name="Probst A.J."/>
            <person name="Thomas B.C."/>
            <person name="Singh A."/>
            <person name="Wilkins M.J."/>
            <person name="Karaoz U."/>
            <person name="Brodie E.L."/>
            <person name="Williams K.H."/>
            <person name="Hubbard S.S."/>
            <person name="Banfield J.F."/>
        </authorList>
    </citation>
    <scope>NUCLEOTIDE SEQUENCE [LARGE SCALE GENOMIC DNA]</scope>
</reference>
<dbReference type="FunFam" id="3.40.50.300:FF:000019">
    <property type="entry name" value="Translation initiation factor IF-2"/>
    <property type="match status" value="1"/>
</dbReference>
<dbReference type="GO" id="GO:0003924">
    <property type="term" value="F:GTPase activity"/>
    <property type="evidence" value="ECO:0007669"/>
    <property type="project" value="InterPro"/>
</dbReference>
<dbReference type="AlphaFoldDB" id="A0A1G2LQX9"/>
<dbReference type="PROSITE" id="PS51722">
    <property type="entry name" value="G_TR_2"/>
    <property type="match status" value="1"/>
</dbReference>
<evidence type="ECO:0000256" key="7">
    <source>
        <dbReference type="NCBIfam" id="TIGR00487"/>
    </source>
</evidence>
<keyword evidence="3 8" id="KW-0396">Initiation factor</keyword>
<accession>A0A1G2LQX9</accession>
<dbReference type="InterPro" id="IPR036925">
    <property type="entry name" value="TIF_IF2_dom3_sf"/>
</dbReference>
<evidence type="ECO:0000256" key="1">
    <source>
        <dbReference type="ARBA" id="ARBA00007733"/>
    </source>
</evidence>
<dbReference type="GO" id="GO:0005525">
    <property type="term" value="F:GTP binding"/>
    <property type="evidence" value="ECO:0007669"/>
    <property type="project" value="UniProtKB-KW"/>
</dbReference>
<dbReference type="EMBL" id="MHQZ01000020">
    <property type="protein sequence ID" value="OHA13973.1"/>
    <property type="molecule type" value="Genomic_DNA"/>
</dbReference>
<comment type="function">
    <text evidence="8">One of the essential components for the initiation of protein synthesis. Protects formylmethionyl-tRNA from spontaneous hydrolysis and promotes its binding to the 30S ribosomal subunits. Also involved in the hydrolysis of GTP during the formation of the 70S ribosomal complex.</text>
</comment>
<name>A0A1G2LQX9_9BACT</name>
<dbReference type="InterPro" id="IPR005225">
    <property type="entry name" value="Small_GTP-bd"/>
</dbReference>
<dbReference type="Gene3D" id="3.40.50.10050">
    <property type="entry name" value="Translation initiation factor IF- 2, domain 3"/>
    <property type="match status" value="1"/>
</dbReference>
<dbReference type="Proteomes" id="UP000178302">
    <property type="component" value="Unassembled WGS sequence"/>
</dbReference>
<dbReference type="Gene3D" id="3.40.50.300">
    <property type="entry name" value="P-loop containing nucleotide triphosphate hydrolases"/>
    <property type="match status" value="1"/>
</dbReference>
<dbReference type="FunFam" id="3.40.50.10050:FF:000001">
    <property type="entry name" value="Translation initiation factor IF-2"/>
    <property type="match status" value="1"/>
</dbReference>
<sequence>MQQPKIPQNNNLIPRPPIVVVMGHIDHGKSTLLDFVRKSNITEKEAGGITQHIGAYEAEIHTKSGAGGKITFLDTPGHEAFSKIRSRGAKVADVAILVIAADDGVKPQTKEALDIIKKAEMPFVVAINKTDSSNADPERIKKQLSENGVFVEEWGGKIPAVAVSAKTGRNVDELLELVLLTAEIEELKADPGANASGIVIESHLDPKRGMLATLVIQSGVLRKGMFIQAGEAVAPVKIIEDFAGHGLEEARFSSPVRVVGFNKLPLVGVTFASFLSKKEVGDMTKSNQGGKAESPGEIIPDSRISGLDKLELHLVLRADSGGSLEVLKDEILKFQKGGVLIDILSAKVGDITEEDVKLASSGENAAVIGFHVDAEGNIGRLAKSLGIAVKTFDIIYKICEWLEEEIKEMTPKEIKEETIGKAHILKIFKKIKNRQIIGGRVASGKIINNAFFKIIRKGIALGEGKIVDLEQNKTKVKEVKEGSEFGAVAETHPIRSAAGGAGQFNGVKVEIEENDFLEIFEKISVKKNLYEQAG</sequence>
<proteinExistence type="inferred from homology"/>
<dbReference type="SUPFAM" id="SSF50447">
    <property type="entry name" value="Translation proteins"/>
    <property type="match status" value="2"/>
</dbReference>
<dbReference type="PANTHER" id="PTHR43381:SF5">
    <property type="entry name" value="TR-TYPE G DOMAIN-CONTAINING PROTEIN"/>
    <property type="match status" value="1"/>
</dbReference>
<dbReference type="SUPFAM" id="SSF52540">
    <property type="entry name" value="P-loop containing nucleoside triphosphate hydrolases"/>
    <property type="match status" value="1"/>
</dbReference>
<evidence type="ECO:0000256" key="5">
    <source>
        <dbReference type="ARBA" id="ARBA00022917"/>
    </source>
</evidence>
<dbReference type="InterPro" id="IPR027417">
    <property type="entry name" value="P-loop_NTPase"/>
</dbReference>
<dbReference type="InterPro" id="IPR015760">
    <property type="entry name" value="TIF_IF2"/>
</dbReference>
<evidence type="ECO:0000256" key="8">
    <source>
        <dbReference type="RuleBase" id="RU000644"/>
    </source>
</evidence>
<dbReference type="GO" id="GO:0005737">
    <property type="term" value="C:cytoplasm"/>
    <property type="evidence" value="ECO:0007669"/>
    <property type="project" value="UniProtKB-UniRule"/>
</dbReference>
<evidence type="ECO:0000313" key="11">
    <source>
        <dbReference type="Proteomes" id="UP000178302"/>
    </source>
</evidence>
<dbReference type="NCBIfam" id="TIGR00487">
    <property type="entry name" value="IF-2"/>
    <property type="match status" value="1"/>
</dbReference>
<evidence type="ECO:0000256" key="4">
    <source>
        <dbReference type="ARBA" id="ARBA00022741"/>
    </source>
</evidence>
<dbReference type="Pfam" id="PF11987">
    <property type="entry name" value="IF-2"/>
    <property type="match status" value="1"/>
</dbReference>
<dbReference type="InterPro" id="IPR009000">
    <property type="entry name" value="Transl_B-barrel_sf"/>
</dbReference>
<gene>
    <name evidence="10" type="ORF">A2909_01645</name>
</gene>
<dbReference type="PANTHER" id="PTHR43381">
    <property type="entry name" value="TRANSLATION INITIATION FACTOR IF-2-RELATED"/>
    <property type="match status" value="1"/>
</dbReference>
<evidence type="ECO:0000256" key="6">
    <source>
        <dbReference type="ARBA" id="ARBA00023134"/>
    </source>
</evidence>
<dbReference type="CDD" id="cd01887">
    <property type="entry name" value="IF2_eIF5B"/>
    <property type="match status" value="1"/>
</dbReference>